<accession>A0ACC2J719</accession>
<keyword evidence="2" id="KW-1185">Reference proteome</keyword>
<reference evidence="1" key="1">
    <citation type="submission" date="2022-11" db="EMBL/GenBank/DDBJ databases">
        <title>Genome Sequence of Nemania bipapillata.</title>
        <authorList>
            <person name="Buettner E."/>
        </authorList>
    </citation>
    <scope>NUCLEOTIDE SEQUENCE</scope>
    <source>
        <strain evidence="1">CP14</strain>
    </source>
</reference>
<proteinExistence type="predicted"/>
<protein>
    <submittedName>
        <fullName evidence="1">Uncharacterized protein</fullName>
    </submittedName>
</protein>
<evidence type="ECO:0000313" key="2">
    <source>
        <dbReference type="Proteomes" id="UP001153334"/>
    </source>
</evidence>
<organism evidence="1 2">
    <name type="scientific">Nemania bipapillata</name>
    <dbReference type="NCBI Taxonomy" id="110536"/>
    <lineage>
        <taxon>Eukaryota</taxon>
        <taxon>Fungi</taxon>
        <taxon>Dikarya</taxon>
        <taxon>Ascomycota</taxon>
        <taxon>Pezizomycotina</taxon>
        <taxon>Sordariomycetes</taxon>
        <taxon>Xylariomycetidae</taxon>
        <taxon>Xylariales</taxon>
        <taxon>Xylariaceae</taxon>
        <taxon>Nemania</taxon>
    </lineage>
</organism>
<dbReference type="EMBL" id="JAPESX010000115">
    <property type="protein sequence ID" value="KAJ8123181.1"/>
    <property type="molecule type" value="Genomic_DNA"/>
</dbReference>
<evidence type="ECO:0000313" key="1">
    <source>
        <dbReference type="EMBL" id="KAJ8123181.1"/>
    </source>
</evidence>
<name>A0ACC2J719_9PEZI</name>
<sequence length="198" mass="21201">MGLSVKGWTLLTLIVASAVAFIDKRGSSIVVGYRSVSADVAKQYHDAGDTLITPVLKRPPSSDQLGPGAYISPKRADWPLVPPDVWDCAILAESTAWNLANKAWVPKTADDGCTPLWYNEGSKGVSNRDAYLQSIGGTGFTTSNTLLFSQISGTGAGGLNLKVQCAARSNQKGIDDIDFYGDVDWYSWTNVKGTPQRA</sequence>
<gene>
    <name evidence="1" type="ORF">ONZ43_g810</name>
</gene>
<dbReference type="Proteomes" id="UP001153334">
    <property type="component" value="Unassembled WGS sequence"/>
</dbReference>
<comment type="caution">
    <text evidence="1">The sequence shown here is derived from an EMBL/GenBank/DDBJ whole genome shotgun (WGS) entry which is preliminary data.</text>
</comment>